<keyword evidence="2" id="KW-1185">Reference proteome</keyword>
<evidence type="ECO:0000313" key="2">
    <source>
        <dbReference type="Proteomes" id="UP000539538"/>
    </source>
</evidence>
<name>A0ABR6L9A1_9HYPH</name>
<comment type="caution">
    <text evidence="1">The sequence shown here is derived from an EMBL/GenBank/DDBJ whole genome shotgun (WGS) entry which is preliminary data.</text>
</comment>
<gene>
    <name evidence="1" type="ORF">GGQ99_005179</name>
</gene>
<dbReference type="EMBL" id="JACHOT010000013">
    <property type="protein sequence ID" value="MBB4653388.1"/>
    <property type="molecule type" value="Genomic_DNA"/>
</dbReference>
<reference evidence="1 2" key="1">
    <citation type="submission" date="2020-08" db="EMBL/GenBank/DDBJ databases">
        <title>Genomic Encyclopedia of Type Strains, Phase IV (KMG-IV): sequencing the most valuable type-strain genomes for metagenomic binning, comparative biology and taxonomic classification.</title>
        <authorList>
            <person name="Goeker M."/>
        </authorList>
    </citation>
    <scope>NUCLEOTIDE SEQUENCE [LARGE SCALE GENOMIC DNA]</scope>
    <source>
        <strain evidence="1 2">DSM 7050</strain>
    </source>
</reference>
<dbReference type="Proteomes" id="UP000539538">
    <property type="component" value="Unassembled WGS sequence"/>
</dbReference>
<dbReference type="RefSeq" id="WP_246389750.1">
    <property type="nucleotide sequence ID" value="NZ_BAAAVZ010000036.1"/>
</dbReference>
<sequence length="71" mass="7768">MGEAFSFSWIGRRCQAAGPTQSANVRAVVYRRFCRSMLGLNVREAAARVKVGKTALYDALKQEKLGEAACT</sequence>
<evidence type="ECO:0000313" key="1">
    <source>
        <dbReference type="EMBL" id="MBB4653388.1"/>
    </source>
</evidence>
<accession>A0ABR6L9A1</accession>
<organism evidence="1 2">
    <name type="scientific">Aminobacter niigataensis</name>
    <dbReference type="NCBI Taxonomy" id="83265"/>
    <lineage>
        <taxon>Bacteria</taxon>
        <taxon>Pseudomonadati</taxon>
        <taxon>Pseudomonadota</taxon>
        <taxon>Alphaproteobacteria</taxon>
        <taxon>Hyphomicrobiales</taxon>
        <taxon>Phyllobacteriaceae</taxon>
        <taxon>Aminobacter</taxon>
    </lineage>
</organism>
<evidence type="ECO:0008006" key="3">
    <source>
        <dbReference type="Google" id="ProtNLM"/>
    </source>
</evidence>
<proteinExistence type="predicted"/>
<protein>
    <recommendedName>
        <fullName evidence="3">DNA binding HTH domain-containing protein</fullName>
    </recommendedName>
</protein>